<dbReference type="AlphaFoldDB" id="A0AAE1H7X9"/>
<sequence length="21" mass="2558">MMTSIRLDKKKTNINQYTKPF</sequence>
<dbReference type="EMBL" id="JAHWGI010000525">
    <property type="protein sequence ID" value="KAK3916390.1"/>
    <property type="molecule type" value="Genomic_DNA"/>
</dbReference>
<evidence type="ECO:0000313" key="2">
    <source>
        <dbReference type="Proteomes" id="UP001219518"/>
    </source>
</evidence>
<keyword evidence="2" id="KW-1185">Reference proteome</keyword>
<comment type="caution">
    <text evidence="1">The sequence shown here is derived from an EMBL/GenBank/DDBJ whole genome shotgun (WGS) entry which is preliminary data.</text>
</comment>
<evidence type="ECO:0000313" key="1">
    <source>
        <dbReference type="EMBL" id="KAK3916390.1"/>
    </source>
</evidence>
<dbReference type="Proteomes" id="UP001219518">
    <property type="component" value="Unassembled WGS sequence"/>
</dbReference>
<reference evidence="1" key="1">
    <citation type="submission" date="2021-07" db="EMBL/GenBank/DDBJ databases">
        <authorList>
            <person name="Catto M.A."/>
            <person name="Jacobson A."/>
            <person name="Kennedy G."/>
            <person name="Labadie P."/>
            <person name="Hunt B.G."/>
            <person name="Srinivasan R."/>
        </authorList>
    </citation>
    <scope>NUCLEOTIDE SEQUENCE</scope>
    <source>
        <strain evidence="1">PL_HMW_Pooled</strain>
        <tissue evidence="1">Head</tissue>
    </source>
</reference>
<gene>
    <name evidence="1" type="ORF">KUF71_006184</name>
</gene>
<proteinExistence type="predicted"/>
<reference evidence="1" key="2">
    <citation type="journal article" date="2023" name="BMC Genomics">
        <title>Pest status, molecular evolution, and epigenetic factors derived from the genome assembly of Frankliniella fusca, a thysanopteran phytovirus vector.</title>
        <authorList>
            <person name="Catto M.A."/>
            <person name="Labadie P.E."/>
            <person name="Jacobson A.L."/>
            <person name="Kennedy G.G."/>
            <person name="Srinivasan R."/>
            <person name="Hunt B.G."/>
        </authorList>
    </citation>
    <scope>NUCLEOTIDE SEQUENCE</scope>
    <source>
        <strain evidence="1">PL_HMW_Pooled</strain>
    </source>
</reference>
<feature type="non-terminal residue" evidence="1">
    <location>
        <position position="21"/>
    </location>
</feature>
<protein>
    <submittedName>
        <fullName evidence="1">Dicer-like protein 2-2</fullName>
    </submittedName>
</protein>
<accession>A0AAE1H7X9</accession>
<organism evidence="1 2">
    <name type="scientific">Frankliniella fusca</name>
    <dbReference type="NCBI Taxonomy" id="407009"/>
    <lineage>
        <taxon>Eukaryota</taxon>
        <taxon>Metazoa</taxon>
        <taxon>Ecdysozoa</taxon>
        <taxon>Arthropoda</taxon>
        <taxon>Hexapoda</taxon>
        <taxon>Insecta</taxon>
        <taxon>Pterygota</taxon>
        <taxon>Neoptera</taxon>
        <taxon>Paraneoptera</taxon>
        <taxon>Thysanoptera</taxon>
        <taxon>Terebrantia</taxon>
        <taxon>Thripoidea</taxon>
        <taxon>Thripidae</taxon>
        <taxon>Frankliniella</taxon>
    </lineage>
</organism>
<name>A0AAE1H7X9_9NEOP</name>